<dbReference type="EnsemblPlants" id="PNT67738">
    <property type="protein sequence ID" value="PNT67738"/>
    <property type="gene ID" value="BRADI_3g31415v3"/>
</dbReference>
<proteinExistence type="predicted"/>
<dbReference type="InParanoid" id="A0A2K2D0D4"/>
<evidence type="ECO:0000313" key="1">
    <source>
        <dbReference type="EMBL" id="PNT67738.1"/>
    </source>
</evidence>
<name>A0A2K2D0D4_BRADI</name>
<evidence type="ECO:0000313" key="3">
    <source>
        <dbReference type="Proteomes" id="UP000008810"/>
    </source>
</evidence>
<organism evidence="1">
    <name type="scientific">Brachypodium distachyon</name>
    <name type="common">Purple false brome</name>
    <name type="synonym">Trachynia distachya</name>
    <dbReference type="NCBI Taxonomy" id="15368"/>
    <lineage>
        <taxon>Eukaryota</taxon>
        <taxon>Viridiplantae</taxon>
        <taxon>Streptophyta</taxon>
        <taxon>Embryophyta</taxon>
        <taxon>Tracheophyta</taxon>
        <taxon>Spermatophyta</taxon>
        <taxon>Magnoliopsida</taxon>
        <taxon>Liliopsida</taxon>
        <taxon>Poales</taxon>
        <taxon>Poaceae</taxon>
        <taxon>BOP clade</taxon>
        <taxon>Pooideae</taxon>
        <taxon>Stipodae</taxon>
        <taxon>Brachypodieae</taxon>
        <taxon>Brachypodium</taxon>
    </lineage>
</organism>
<protein>
    <submittedName>
        <fullName evidence="1 2">Uncharacterized protein</fullName>
    </submittedName>
</protein>
<keyword evidence="3" id="KW-1185">Reference proteome</keyword>
<dbReference type="AlphaFoldDB" id="A0A2K2D0D4"/>
<dbReference type="Proteomes" id="UP000008810">
    <property type="component" value="Chromosome 3"/>
</dbReference>
<gene>
    <name evidence="1" type="ORF">BRADI_3g31415v3</name>
</gene>
<sequence>MRTNLCSYDWLIITRSFQNIAELQFQSADLDFSPVCPEFDVQFSNHTTTYTRKALASLFYLSRTISQKKIDIIFLWKLVAWHRYWYSMTARLRL</sequence>
<evidence type="ECO:0000313" key="2">
    <source>
        <dbReference type="EnsemblPlants" id="PNT67738"/>
    </source>
</evidence>
<accession>A0A2K2D0D4</accession>
<reference evidence="1 2" key="1">
    <citation type="journal article" date="2010" name="Nature">
        <title>Genome sequencing and analysis of the model grass Brachypodium distachyon.</title>
        <authorList>
            <consortium name="International Brachypodium Initiative"/>
        </authorList>
    </citation>
    <scope>NUCLEOTIDE SEQUENCE [LARGE SCALE GENOMIC DNA]</scope>
    <source>
        <strain evidence="1 2">Bd21</strain>
    </source>
</reference>
<reference evidence="1" key="2">
    <citation type="submission" date="2017-06" db="EMBL/GenBank/DDBJ databases">
        <title>WGS assembly of Brachypodium distachyon.</title>
        <authorList>
            <consortium name="The International Brachypodium Initiative"/>
            <person name="Lucas S."/>
            <person name="Harmon-Smith M."/>
            <person name="Lail K."/>
            <person name="Tice H."/>
            <person name="Grimwood J."/>
            <person name="Bruce D."/>
            <person name="Barry K."/>
            <person name="Shu S."/>
            <person name="Lindquist E."/>
            <person name="Wang M."/>
            <person name="Pitluck S."/>
            <person name="Vogel J.P."/>
            <person name="Garvin D.F."/>
            <person name="Mockler T.C."/>
            <person name="Schmutz J."/>
            <person name="Rokhsar D."/>
            <person name="Bevan M.W."/>
        </authorList>
    </citation>
    <scope>NUCLEOTIDE SEQUENCE</scope>
    <source>
        <strain evidence="1">Bd21</strain>
    </source>
</reference>
<reference evidence="2" key="3">
    <citation type="submission" date="2018-08" db="UniProtKB">
        <authorList>
            <consortium name="EnsemblPlants"/>
        </authorList>
    </citation>
    <scope>IDENTIFICATION</scope>
    <source>
        <strain evidence="2">cv. Bd21</strain>
    </source>
</reference>
<dbReference type="EMBL" id="CM000882">
    <property type="protein sequence ID" value="PNT67738.1"/>
    <property type="molecule type" value="Genomic_DNA"/>
</dbReference>
<dbReference type="Gramene" id="PNT67738">
    <property type="protein sequence ID" value="PNT67738"/>
    <property type="gene ID" value="BRADI_3g31415v3"/>
</dbReference>